<dbReference type="InterPro" id="IPR011009">
    <property type="entry name" value="Kinase-like_dom_sf"/>
</dbReference>
<feature type="binding site" evidence="1">
    <location>
        <position position="52"/>
    </location>
    <ligand>
        <name>ATP</name>
        <dbReference type="ChEBI" id="CHEBI:30616"/>
    </ligand>
</feature>
<dbReference type="GO" id="GO:0005886">
    <property type="term" value="C:plasma membrane"/>
    <property type="evidence" value="ECO:0000318"/>
    <property type="project" value="GO_Central"/>
</dbReference>
<dbReference type="InterPro" id="IPR046959">
    <property type="entry name" value="PRK1-6/SRF4-like"/>
</dbReference>
<dbReference type="InterPro" id="IPR017441">
    <property type="entry name" value="Protein_kinase_ATP_BS"/>
</dbReference>
<dbReference type="STRING" id="4155.A0A022R6L9"/>
<reference evidence="3 4" key="1">
    <citation type="journal article" date="2013" name="Proc. Natl. Acad. Sci. U.S.A.">
        <title>Fine-scale variation in meiotic recombination in Mimulus inferred from population shotgun sequencing.</title>
        <authorList>
            <person name="Hellsten U."/>
            <person name="Wright K.M."/>
            <person name="Jenkins J."/>
            <person name="Shu S."/>
            <person name="Yuan Y."/>
            <person name="Wessler S.R."/>
            <person name="Schmutz J."/>
            <person name="Willis J.H."/>
            <person name="Rokhsar D.S."/>
        </authorList>
    </citation>
    <scope>NUCLEOTIDE SEQUENCE [LARGE SCALE GENOMIC DNA]</scope>
    <source>
        <strain evidence="4">cv. DUN x IM62</strain>
    </source>
</reference>
<evidence type="ECO:0000259" key="2">
    <source>
        <dbReference type="PROSITE" id="PS50011"/>
    </source>
</evidence>
<evidence type="ECO:0000313" key="4">
    <source>
        <dbReference type="Proteomes" id="UP000030748"/>
    </source>
</evidence>
<protein>
    <recommendedName>
        <fullName evidence="2">Protein kinase domain-containing protein</fullName>
    </recommendedName>
</protein>
<dbReference type="PhylomeDB" id="A0A022R6L9"/>
<dbReference type="Gene3D" id="1.10.510.10">
    <property type="entry name" value="Transferase(Phosphotransferase) domain 1"/>
    <property type="match status" value="1"/>
</dbReference>
<dbReference type="Proteomes" id="UP000030748">
    <property type="component" value="Unassembled WGS sequence"/>
</dbReference>
<dbReference type="GO" id="GO:0005524">
    <property type="term" value="F:ATP binding"/>
    <property type="evidence" value="ECO:0007669"/>
    <property type="project" value="UniProtKB-UniRule"/>
</dbReference>
<dbReference type="AlphaFoldDB" id="A0A022R6L9"/>
<dbReference type="InterPro" id="IPR001245">
    <property type="entry name" value="Ser-Thr/Tyr_kinase_cat_dom"/>
</dbReference>
<dbReference type="eggNOG" id="ENOG502SJDX">
    <property type="taxonomic scope" value="Eukaryota"/>
</dbReference>
<organism evidence="3 4">
    <name type="scientific">Erythranthe guttata</name>
    <name type="common">Yellow monkey flower</name>
    <name type="synonym">Mimulus guttatus</name>
    <dbReference type="NCBI Taxonomy" id="4155"/>
    <lineage>
        <taxon>Eukaryota</taxon>
        <taxon>Viridiplantae</taxon>
        <taxon>Streptophyta</taxon>
        <taxon>Embryophyta</taxon>
        <taxon>Tracheophyta</taxon>
        <taxon>Spermatophyta</taxon>
        <taxon>Magnoliopsida</taxon>
        <taxon>eudicotyledons</taxon>
        <taxon>Gunneridae</taxon>
        <taxon>Pentapetalae</taxon>
        <taxon>asterids</taxon>
        <taxon>lamiids</taxon>
        <taxon>Lamiales</taxon>
        <taxon>Phrymaceae</taxon>
        <taxon>Erythranthe</taxon>
    </lineage>
</organism>
<gene>
    <name evidence="3" type="ORF">MIMGU_mgv11b016165mg</name>
</gene>
<dbReference type="GO" id="GO:0004674">
    <property type="term" value="F:protein serine/threonine kinase activity"/>
    <property type="evidence" value="ECO:0000318"/>
    <property type="project" value="GO_Central"/>
</dbReference>
<keyword evidence="1" id="KW-0547">Nucleotide-binding</keyword>
<name>A0A022R6L9_ERYGU</name>
<dbReference type="Gene3D" id="3.30.200.20">
    <property type="entry name" value="Phosphorylase Kinase, domain 1"/>
    <property type="match status" value="1"/>
</dbReference>
<dbReference type="Pfam" id="PF07714">
    <property type="entry name" value="PK_Tyr_Ser-Thr"/>
    <property type="match status" value="1"/>
</dbReference>
<keyword evidence="1" id="KW-0067">ATP-binding</keyword>
<accession>A0A022R6L9</accession>
<dbReference type="SUPFAM" id="SSF56112">
    <property type="entry name" value="Protein kinase-like (PK-like)"/>
    <property type="match status" value="1"/>
</dbReference>
<evidence type="ECO:0000256" key="1">
    <source>
        <dbReference type="PROSITE-ProRule" id="PRU10141"/>
    </source>
</evidence>
<dbReference type="PROSITE" id="PS50011">
    <property type="entry name" value="PROTEIN_KINASE_DOM"/>
    <property type="match status" value="1"/>
</dbReference>
<proteinExistence type="predicted"/>
<sequence>MSSSTLIFLKGSEYEECGLETLLYSNAHVLGRGTFGTTFKAQLPGKAFVAVKRLKGVCLPEIDFAAKVKELAKMAAGHENLLPLKAYCCHMNERLLLHDFLSSLASALHGSAIKIPLSWEARSNIAYGIARGISYLHSQPSNICHGNIRSSNIFISYYNDRHSVQISEYCMAQLATLDSKTAIAQGYRAPEVTNLNSVSHKSDVYAFGVVLLELLTGKAPLVNDKGTDLPKWVRSIFQEKPIIEVFDSALHEYKESWVGEQMVRLLQIAVCCTFEYQCNRPSMAAVTNRIRETCNFKP</sequence>
<dbReference type="EMBL" id="KI630682">
    <property type="protein sequence ID" value="EYU34505.1"/>
    <property type="molecule type" value="Genomic_DNA"/>
</dbReference>
<dbReference type="InterPro" id="IPR000719">
    <property type="entry name" value="Prot_kinase_dom"/>
</dbReference>
<evidence type="ECO:0000313" key="3">
    <source>
        <dbReference type="EMBL" id="EYU34505.1"/>
    </source>
</evidence>
<dbReference type="PROSITE" id="PS00107">
    <property type="entry name" value="PROTEIN_KINASE_ATP"/>
    <property type="match status" value="1"/>
</dbReference>
<dbReference type="PANTHER" id="PTHR48007:SF77">
    <property type="entry name" value="PROTEIN KINASE DOMAIN-CONTAINING PROTEIN"/>
    <property type="match status" value="1"/>
</dbReference>
<feature type="domain" description="Protein kinase" evidence="2">
    <location>
        <begin position="24"/>
        <end position="298"/>
    </location>
</feature>
<keyword evidence="4" id="KW-1185">Reference proteome</keyword>
<dbReference type="PANTHER" id="PTHR48007">
    <property type="entry name" value="LEUCINE-RICH REPEAT RECEPTOR-LIKE PROTEIN KINASE PXC1"/>
    <property type="match status" value="1"/>
</dbReference>